<feature type="transmembrane region" description="Helical" evidence="10">
    <location>
        <begin position="255"/>
        <end position="279"/>
    </location>
</feature>
<keyword evidence="5" id="KW-0029">Amino-acid transport</keyword>
<evidence type="ECO:0000256" key="1">
    <source>
        <dbReference type="ARBA" id="ARBA00004651"/>
    </source>
</evidence>
<keyword evidence="3" id="KW-1003">Cell membrane</keyword>
<dbReference type="CDD" id="cd06582">
    <property type="entry name" value="TM_PBP1_LivH_like"/>
    <property type="match status" value="1"/>
</dbReference>
<evidence type="ECO:0000256" key="10">
    <source>
        <dbReference type="SAM" id="Phobius"/>
    </source>
</evidence>
<evidence type="ECO:0000256" key="5">
    <source>
        <dbReference type="ARBA" id="ARBA00022970"/>
    </source>
</evidence>
<dbReference type="Pfam" id="PF02653">
    <property type="entry name" value="BPD_transp_2"/>
    <property type="match status" value="1"/>
</dbReference>
<feature type="transmembrane region" description="Helical" evidence="10">
    <location>
        <begin position="331"/>
        <end position="353"/>
    </location>
</feature>
<keyword evidence="6 10" id="KW-1133">Transmembrane helix</keyword>
<feature type="compositionally biased region" description="Low complexity" evidence="9">
    <location>
        <begin position="149"/>
        <end position="188"/>
    </location>
</feature>
<evidence type="ECO:0000256" key="3">
    <source>
        <dbReference type="ARBA" id="ARBA00022475"/>
    </source>
</evidence>
<comment type="caution">
    <text evidence="11">The sequence shown here is derived from an EMBL/GenBank/DDBJ whole genome shotgun (WGS) entry which is preliminary data.</text>
</comment>
<keyword evidence="7 10" id="KW-0472">Membrane</keyword>
<dbReference type="InterPro" id="IPR001851">
    <property type="entry name" value="ABC_transp_permease"/>
</dbReference>
<feature type="transmembrane region" description="Helical" evidence="10">
    <location>
        <begin position="459"/>
        <end position="478"/>
    </location>
</feature>
<proteinExistence type="inferred from homology"/>
<dbReference type="AlphaFoldDB" id="A0A2A9D042"/>
<dbReference type="PANTHER" id="PTHR11795">
    <property type="entry name" value="BRANCHED-CHAIN AMINO ACID TRANSPORT SYSTEM PERMEASE PROTEIN LIVH"/>
    <property type="match status" value="1"/>
</dbReference>
<feature type="transmembrane region" description="Helical" evidence="10">
    <location>
        <begin position="385"/>
        <end position="404"/>
    </location>
</feature>
<organism evidence="11 12">
    <name type="scientific">Serinibacter salmoneus</name>
    <dbReference type="NCBI Taxonomy" id="556530"/>
    <lineage>
        <taxon>Bacteria</taxon>
        <taxon>Bacillati</taxon>
        <taxon>Actinomycetota</taxon>
        <taxon>Actinomycetes</taxon>
        <taxon>Micrococcales</taxon>
        <taxon>Beutenbergiaceae</taxon>
        <taxon>Serinibacter</taxon>
    </lineage>
</organism>
<dbReference type="PANTHER" id="PTHR11795:SF445">
    <property type="entry name" value="AMINO ACID ABC TRANSPORTER PERMEASE PROTEIN"/>
    <property type="match status" value="1"/>
</dbReference>
<evidence type="ECO:0000256" key="6">
    <source>
        <dbReference type="ARBA" id="ARBA00022989"/>
    </source>
</evidence>
<feature type="region of interest" description="Disordered" evidence="9">
    <location>
        <begin position="146"/>
        <end position="188"/>
    </location>
</feature>
<evidence type="ECO:0000313" key="11">
    <source>
        <dbReference type="EMBL" id="PFG19746.1"/>
    </source>
</evidence>
<evidence type="ECO:0000256" key="9">
    <source>
        <dbReference type="SAM" id="MobiDB-lite"/>
    </source>
</evidence>
<keyword evidence="2" id="KW-0813">Transport</keyword>
<accession>A0A2A9D042</accession>
<evidence type="ECO:0000256" key="2">
    <source>
        <dbReference type="ARBA" id="ARBA00022448"/>
    </source>
</evidence>
<gene>
    <name evidence="11" type="ORF">ATL40_1315</name>
</gene>
<dbReference type="GO" id="GO:0022857">
    <property type="term" value="F:transmembrane transporter activity"/>
    <property type="evidence" value="ECO:0007669"/>
    <property type="project" value="InterPro"/>
</dbReference>
<reference evidence="11 12" key="1">
    <citation type="submission" date="2017-10" db="EMBL/GenBank/DDBJ databases">
        <title>Sequencing the genomes of 1000 actinobacteria strains.</title>
        <authorList>
            <person name="Klenk H.-P."/>
        </authorList>
    </citation>
    <scope>NUCLEOTIDE SEQUENCE [LARGE SCALE GENOMIC DNA]</scope>
    <source>
        <strain evidence="11 12">DSM 21801</strain>
    </source>
</reference>
<dbReference type="EMBL" id="PDJD01000001">
    <property type="protein sequence ID" value="PFG19746.1"/>
    <property type="molecule type" value="Genomic_DNA"/>
</dbReference>
<dbReference type="GO" id="GO:0006865">
    <property type="term" value="P:amino acid transport"/>
    <property type="evidence" value="ECO:0007669"/>
    <property type="project" value="UniProtKB-KW"/>
</dbReference>
<dbReference type="Proteomes" id="UP000224915">
    <property type="component" value="Unassembled WGS sequence"/>
</dbReference>
<dbReference type="RefSeq" id="WP_245866840.1">
    <property type="nucleotide sequence ID" value="NZ_PDJD01000001.1"/>
</dbReference>
<feature type="transmembrane region" description="Helical" evidence="10">
    <location>
        <begin position="291"/>
        <end position="311"/>
    </location>
</feature>
<evidence type="ECO:0000256" key="7">
    <source>
        <dbReference type="ARBA" id="ARBA00023136"/>
    </source>
</evidence>
<feature type="transmembrane region" description="Helical" evidence="10">
    <location>
        <begin position="200"/>
        <end position="222"/>
    </location>
</feature>
<name>A0A2A9D042_9MICO</name>
<protein>
    <submittedName>
        <fullName evidence="11">Amino acid/amide ABC transporter membrane protein 1 (HAAT family)</fullName>
    </submittedName>
</protein>
<dbReference type="InterPro" id="IPR052157">
    <property type="entry name" value="BCAA_transport_permease"/>
</dbReference>
<comment type="subcellular location">
    <subcellularLocation>
        <location evidence="1">Cell membrane</location>
        <topology evidence="1">Multi-pass membrane protein</topology>
    </subcellularLocation>
</comment>
<evidence type="ECO:0000313" key="12">
    <source>
        <dbReference type="Proteomes" id="UP000224915"/>
    </source>
</evidence>
<evidence type="ECO:0000256" key="8">
    <source>
        <dbReference type="ARBA" id="ARBA00037998"/>
    </source>
</evidence>
<dbReference type="GO" id="GO:0005886">
    <property type="term" value="C:plasma membrane"/>
    <property type="evidence" value="ECO:0007669"/>
    <property type="project" value="UniProtKB-SubCell"/>
</dbReference>
<keyword evidence="12" id="KW-1185">Reference proteome</keyword>
<sequence>MTPPTSRAPARVPGTWQVILAVVLGLLVLGLLGGGAAPASAQSAACESGPTTACINGTLRTSEGDPVSGAVLTVTGPGAQTEAISREDGTWDVALQESGEYTVLLDVTTLPEGEELREGADNPRTVTVELGRDSAALFPLVAAGSGAGAQESTQESTAEATAEAAEESTAAATNTTATDTEGGTSSESAGLAGNNRVVQLLVSGLVFGILLALASVGANLIYGTTGLSNFAHGDLVTLGGVLAFAGVQWWGLPLWLAIVVAVVGGCAAGWLLDAGVFAPLRRRGVGITQQLIVTIGIALAMLNVFLVLFGANPLPIVTEISTQVNFGLFSLSPQSLVLVAVAVVVLVAVALVLQRTRLGRATRAVSDNPPLAAASGINVAAIIRGVWVSSAGLAALGGALMGLYLGSTRFNFGSVLLLLMFAAITLGGLGSPLGGLLGALVIGIVVETSTLFLPNDLRYATALGILIVVLLIRPQGILGRAQRIG</sequence>
<comment type="similarity">
    <text evidence="8">Belongs to the binding-protein-dependent transport system permease family. LivHM subfamily.</text>
</comment>
<keyword evidence="4 10" id="KW-0812">Transmembrane</keyword>
<evidence type="ECO:0000256" key="4">
    <source>
        <dbReference type="ARBA" id="ARBA00022692"/>
    </source>
</evidence>